<accession>A0AAQ3XI23</accession>
<name>A0AAQ3XI23_PASNO</name>
<keyword evidence="2" id="KW-1185">Reference proteome</keyword>
<evidence type="ECO:0000313" key="2">
    <source>
        <dbReference type="Proteomes" id="UP001341281"/>
    </source>
</evidence>
<sequence>MVGVFFPFLPADGGGQLNCLRTPCSDSGSRWPDGREEGARGQSNILASAAVVDTSGRNSPCPPPWLLLLARGRLLLLGLGRLLLLRRLLPPARVLVVVHPDLEDLAADADLVAEVLHQGLVLLLHPPPQALRERQHLLLLLGRELGPEPLPAQLVARPRGGGGGGVGGRRAALLAGGLGGGAAAAAGRAVVRERRVVEVVRGVVGVGRRQEQRDARCRRGRRWSGGRREQEMAPLGVVLAVEAAVAPAGGAPERVVPGGHELAAAVDDVAAERRGVVAQALVVPGLGGRRGVVARREGGGRRRGGRAHALLLDGVVLLVLVLAPKFHQRMPGCLLLLGARRTEPGRGERASP</sequence>
<organism evidence="1 2">
    <name type="scientific">Paspalum notatum var. saurae</name>
    <dbReference type="NCBI Taxonomy" id="547442"/>
    <lineage>
        <taxon>Eukaryota</taxon>
        <taxon>Viridiplantae</taxon>
        <taxon>Streptophyta</taxon>
        <taxon>Embryophyta</taxon>
        <taxon>Tracheophyta</taxon>
        <taxon>Spermatophyta</taxon>
        <taxon>Magnoliopsida</taxon>
        <taxon>Liliopsida</taxon>
        <taxon>Poales</taxon>
        <taxon>Poaceae</taxon>
        <taxon>PACMAD clade</taxon>
        <taxon>Panicoideae</taxon>
        <taxon>Andropogonodae</taxon>
        <taxon>Paspaleae</taxon>
        <taxon>Paspalinae</taxon>
        <taxon>Paspalum</taxon>
    </lineage>
</organism>
<dbReference type="Proteomes" id="UP001341281">
    <property type="component" value="Chromosome 10"/>
</dbReference>
<proteinExistence type="predicted"/>
<dbReference type="AlphaFoldDB" id="A0AAQ3XI23"/>
<gene>
    <name evidence="1" type="ORF">U9M48_044979</name>
</gene>
<reference evidence="1 2" key="1">
    <citation type="submission" date="2024-02" db="EMBL/GenBank/DDBJ databases">
        <title>High-quality chromosome-scale genome assembly of Pensacola bahiagrass (Paspalum notatum Flugge var. saurae).</title>
        <authorList>
            <person name="Vega J.M."/>
            <person name="Podio M."/>
            <person name="Orjuela J."/>
            <person name="Siena L.A."/>
            <person name="Pessino S.C."/>
            <person name="Combes M.C."/>
            <person name="Mariac C."/>
            <person name="Albertini E."/>
            <person name="Pupilli F."/>
            <person name="Ortiz J.P.A."/>
            <person name="Leblanc O."/>
        </authorList>
    </citation>
    <scope>NUCLEOTIDE SEQUENCE [LARGE SCALE GENOMIC DNA]</scope>
    <source>
        <strain evidence="1">R1</strain>
        <tissue evidence="1">Leaf</tissue>
    </source>
</reference>
<protein>
    <submittedName>
        <fullName evidence="1">Uncharacterized protein</fullName>
    </submittedName>
</protein>
<evidence type="ECO:0000313" key="1">
    <source>
        <dbReference type="EMBL" id="WVZ99718.1"/>
    </source>
</evidence>
<dbReference type="EMBL" id="CP144754">
    <property type="protein sequence ID" value="WVZ99718.1"/>
    <property type="molecule type" value="Genomic_DNA"/>
</dbReference>